<dbReference type="SUPFAM" id="SSF53335">
    <property type="entry name" value="S-adenosyl-L-methionine-dependent methyltransferases"/>
    <property type="match status" value="1"/>
</dbReference>
<dbReference type="OrthoDB" id="184880at2759"/>
<sequence length="295" mass="32980">MSDTSGFDTTKRDGSSHVKTPSKSHYILSADDSERERLNMQHRMLVRATGNRLILPSISLNHADRILDSGTGTGAWILDVIEHVPSSVTLQGIDISSSFFPNHDDRIVSRGNIDFSVGSITNLPEHWSAGFALVNQRCLVTALQVHEWEAAIGEVFRALRPRGWVQFVELGIFISGPVTEKQWSLTQALYSSRGLLNNCEKHIPKMLHDAGFVDLQVEEYMIPLGSWAGQVGIESRDDMVMTFRNVKKHVLDGGGFGFVQSEEEYDAAVDSMREEWDTIDGSHIILHVFYAQKPL</sequence>
<dbReference type="GO" id="GO:0008168">
    <property type="term" value="F:methyltransferase activity"/>
    <property type="evidence" value="ECO:0007669"/>
    <property type="project" value="UniProtKB-KW"/>
</dbReference>
<dbReference type="OMA" id="RRHEWES"/>
<dbReference type="InterPro" id="IPR029063">
    <property type="entry name" value="SAM-dependent_MTases_sf"/>
</dbReference>
<name>A0A2H3J513_WOLCO</name>
<evidence type="ECO:0000313" key="4">
    <source>
        <dbReference type="Proteomes" id="UP000218811"/>
    </source>
</evidence>
<evidence type="ECO:0000259" key="2">
    <source>
        <dbReference type="Pfam" id="PF13649"/>
    </source>
</evidence>
<dbReference type="Gene3D" id="3.40.50.150">
    <property type="entry name" value="Vaccinia Virus protein VP39"/>
    <property type="match status" value="1"/>
</dbReference>
<feature type="region of interest" description="Disordered" evidence="1">
    <location>
        <begin position="1"/>
        <end position="32"/>
    </location>
</feature>
<dbReference type="EMBL" id="KB467832">
    <property type="protein sequence ID" value="PCH34873.1"/>
    <property type="molecule type" value="Genomic_DNA"/>
</dbReference>
<evidence type="ECO:0000256" key="1">
    <source>
        <dbReference type="SAM" id="MobiDB-lite"/>
    </source>
</evidence>
<dbReference type="Proteomes" id="UP000218811">
    <property type="component" value="Unassembled WGS sequence"/>
</dbReference>
<dbReference type="GO" id="GO:0032259">
    <property type="term" value="P:methylation"/>
    <property type="evidence" value="ECO:0007669"/>
    <property type="project" value="UniProtKB-KW"/>
</dbReference>
<dbReference type="InterPro" id="IPR041698">
    <property type="entry name" value="Methyltransf_25"/>
</dbReference>
<accession>A0A2H3J513</accession>
<dbReference type="AlphaFoldDB" id="A0A2H3J513"/>
<dbReference type="CDD" id="cd02440">
    <property type="entry name" value="AdoMet_MTases"/>
    <property type="match status" value="1"/>
</dbReference>
<keyword evidence="3" id="KW-0489">Methyltransferase</keyword>
<reference evidence="3 4" key="1">
    <citation type="journal article" date="2012" name="Science">
        <title>The Paleozoic origin of enzymatic lignin decomposition reconstructed from 31 fungal genomes.</title>
        <authorList>
            <person name="Floudas D."/>
            <person name="Binder M."/>
            <person name="Riley R."/>
            <person name="Barry K."/>
            <person name="Blanchette R.A."/>
            <person name="Henrissat B."/>
            <person name="Martinez A.T."/>
            <person name="Otillar R."/>
            <person name="Spatafora J.W."/>
            <person name="Yadav J.S."/>
            <person name="Aerts A."/>
            <person name="Benoit I."/>
            <person name="Boyd A."/>
            <person name="Carlson A."/>
            <person name="Copeland A."/>
            <person name="Coutinho P.M."/>
            <person name="de Vries R.P."/>
            <person name="Ferreira P."/>
            <person name="Findley K."/>
            <person name="Foster B."/>
            <person name="Gaskell J."/>
            <person name="Glotzer D."/>
            <person name="Gorecki P."/>
            <person name="Heitman J."/>
            <person name="Hesse C."/>
            <person name="Hori C."/>
            <person name="Igarashi K."/>
            <person name="Jurgens J.A."/>
            <person name="Kallen N."/>
            <person name="Kersten P."/>
            <person name="Kohler A."/>
            <person name="Kuees U."/>
            <person name="Kumar T.K.A."/>
            <person name="Kuo A."/>
            <person name="LaButti K."/>
            <person name="Larrondo L.F."/>
            <person name="Lindquist E."/>
            <person name="Ling A."/>
            <person name="Lombard V."/>
            <person name="Lucas S."/>
            <person name="Lundell T."/>
            <person name="Martin R."/>
            <person name="McLaughlin D.J."/>
            <person name="Morgenstern I."/>
            <person name="Morin E."/>
            <person name="Murat C."/>
            <person name="Nagy L.G."/>
            <person name="Nolan M."/>
            <person name="Ohm R.A."/>
            <person name="Patyshakuliyeva A."/>
            <person name="Rokas A."/>
            <person name="Ruiz-Duenas F.J."/>
            <person name="Sabat G."/>
            <person name="Salamov A."/>
            <person name="Samejima M."/>
            <person name="Schmutz J."/>
            <person name="Slot J.C."/>
            <person name="St John F."/>
            <person name="Stenlid J."/>
            <person name="Sun H."/>
            <person name="Sun S."/>
            <person name="Syed K."/>
            <person name="Tsang A."/>
            <person name="Wiebenga A."/>
            <person name="Young D."/>
            <person name="Pisabarro A."/>
            <person name="Eastwood D.C."/>
            <person name="Martin F."/>
            <person name="Cullen D."/>
            <person name="Grigoriev I.V."/>
            <person name="Hibbett D.S."/>
        </authorList>
    </citation>
    <scope>NUCLEOTIDE SEQUENCE [LARGE SCALE GENOMIC DNA]</scope>
    <source>
        <strain evidence="3 4">MD-104</strain>
    </source>
</reference>
<keyword evidence="3" id="KW-0808">Transferase</keyword>
<dbReference type="Pfam" id="PF13649">
    <property type="entry name" value="Methyltransf_25"/>
    <property type="match status" value="1"/>
</dbReference>
<feature type="domain" description="Methyltransferase" evidence="2">
    <location>
        <begin position="66"/>
        <end position="163"/>
    </location>
</feature>
<keyword evidence="4" id="KW-1185">Reference proteome</keyword>
<dbReference type="PANTHER" id="PTHR43591:SF24">
    <property type="entry name" value="2-METHOXY-6-POLYPRENYL-1,4-BENZOQUINOL METHYLASE, MITOCHONDRIAL"/>
    <property type="match status" value="1"/>
</dbReference>
<evidence type="ECO:0000313" key="3">
    <source>
        <dbReference type="EMBL" id="PCH34873.1"/>
    </source>
</evidence>
<organism evidence="3 4">
    <name type="scientific">Wolfiporia cocos (strain MD-104)</name>
    <name type="common">Brown rot fungus</name>
    <dbReference type="NCBI Taxonomy" id="742152"/>
    <lineage>
        <taxon>Eukaryota</taxon>
        <taxon>Fungi</taxon>
        <taxon>Dikarya</taxon>
        <taxon>Basidiomycota</taxon>
        <taxon>Agaricomycotina</taxon>
        <taxon>Agaricomycetes</taxon>
        <taxon>Polyporales</taxon>
        <taxon>Phaeolaceae</taxon>
        <taxon>Wolfiporia</taxon>
    </lineage>
</organism>
<gene>
    <name evidence="3" type="ORF">WOLCODRAFT_79234</name>
</gene>
<dbReference type="STRING" id="742152.A0A2H3J513"/>
<dbReference type="PANTHER" id="PTHR43591">
    <property type="entry name" value="METHYLTRANSFERASE"/>
    <property type="match status" value="1"/>
</dbReference>
<protein>
    <submittedName>
        <fullName evidence="3">S-adenosyl-L-methionine-dependent methyltransferase</fullName>
    </submittedName>
</protein>
<proteinExistence type="predicted"/>